<keyword evidence="1" id="KW-0812">Transmembrane</keyword>
<dbReference type="InterPro" id="IPR052529">
    <property type="entry name" value="Bact_Transport_Assoc"/>
</dbReference>
<feature type="domain" description="DUF418" evidence="2">
    <location>
        <begin position="234"/>
        <end position="393"/>
    </location>
</feature>
<dbReference type="Proteomes" id="UP001596183">
    <property type="component" value="Unassembled WGS sequence"/>
</dbReference>
<dbReference type="RefSeq" id="WP_381204598.1">
    <property type="nucleotide sequence ID" value="NZ_JBHSPC010000008.1"/>
</dbReference>
<proteinExistence type="predicted"/>
<evidence type="ECO:0000256" key="1">
    <source>
        <dbReference type="SAM" id="Phobius"/>
    </source>
</evidence>
<organism evidence="3 4">
    <name type="scientific">Streptomyces incanus</name>
    <dbReference type="NCBI Taxonomy" id="887453"/>
    <lineage>
        <taxon>Bacteria</taxon>
        <taxon>Bacillati</taxon>
        <taxon>Actinomycetota</taxon>
        <taxon>Actinomycetes</taxon>
        <taxon>Kitasatosporales</taxon>
        <taxon>Streptomycetaceae</taxon>
        <taxon>Streptomyces</taxon>
    </lineage>
</organism>
<feature type="transmembrane region" description="Helical" evidence="1">
    <location>
        <begin position="282"/>
        <end position="307"/>
    </location>
</feature>
<feature type="transmembrane region" description="Helical" evidence="1">
    <location>
        <begin position="327"/>
        <end position="346"/>
    </location>
</feature>
<feature type="transmembrane region" description="Helical" evidence="1">
    <location>
        <begin position="213"/>
        <end position="235"/>
    </location>
</feature>
<protein>
    <submittedName>
        <fullName evidence="3">DUF418 domain-containing protein</fullName>
    </submittedName>
</protein>
<feature type="transmembrane region" description="Helical" evidence="1">
    <location>
        <begin position="155"/>
        <end position="176"/>
    </location>
</feature>
<dbReference type="Pfam" id="PF04235">
    <property type="entry name" value="DUF418"/>
    <property type="match status" value="1"/>
</dbReference>
<evidence type="ECO:0000313" key="4">
    <source>
        <dbReference type="Proteomes" id="UP001596183"/>
    </source>
</evidence>
<keyword evidence="4" id="KW-1185">Reference proteome</keyword>
<name>A0ABW0XII0_9ACTN</name>
<feature type="transmembrane region" description="Helical" evidence="1">
    <location>
        <begin position="352"/>
        <end position="371"/>
    </location>
</feature>
<dbReference type="PANTHER" id="PTHR30590:SF2">
    <property type="entry name" value="INNER MEMBRANE PROTEIN"/>
    <property type="match status" value="1"/>
</dbReference>
<dbReference type="EMBL" id="JBHSPC010000008">
    <property type="protein sequence ID" value="MFC5668974.1"/>
    <property type="molecule type" value="Genomic_DNA"/>
</dbReference>
<gene>
    <name evidence="3" type="ORF">ACFP2V_02220</name>
</gene>
<keyword evidence="1" id="KW-1133">Transmembrane helix</keyword>
<evidence type="ECO:0000313" key="3">
    <source>
        <dbReference type="EMBL" id="MFC5668974.1"/>
    </source>
</evidence>
<accession>A0ABW0XII0</accession>
<dbReference type="PANTHER" id="PTHR30590">
    <property type="entry name" value="INNER MEMBRANE PROTEIN"/>
    <property type="match status" value="1"/>
</dbReference>
<evidence type="ECO:0000259" key="2">
    <source>
        <dbReference type="Pfam" id="PF04235"/>
    </source>
</evidence>
<keyword evidence="1" id="KW-0472">Membrane</keyword>
<feature type="transmembrane region" description="Helical" evidence="1">
    <location>
        <begin position="107"/>
        <end position="124"/>
    </location>
</feature>
<feature type="transmembrane region" description="Helical" evidence="1">
    <location>
        <begin position="256"/>
        <end position="276"/>
    </location>
</feature>
<reference evidence="4" key="1">
    <citation type="journal article" date="2019" name="Int. J. Syst. Evol. Microbiol.">
        <title>The Global Catalogue of Microorganisms (GCM) 10K type strain sequencing project: providing services to taxonomists for standard genome sequencing and annotation.</title>
        <authorList>
            <consortium name="The Broad Institute Genomics Platform"/>
            <consortium name="The Broad Institute Genome Sequencing Center for Infectious Disease"/>
            <person name="Wu L."/>
            <person name="Ma J."/>
        </authorList>
    </citation>
    <scope>NUCLEOTIDE SEQUENCE [LARGE SCALE GENOMIC DNA]</scope>
    <source>
        <strain evidence="4">JCM 13852</strain>
    </source>
</reference>
<comment type="caution">
    <text evidence="3">The sequence shown here is derived from an EMBL/GenBank/DDBJ whole genome shotgun (WGS) entry which is preliminary data.</text>
</comment>
<feature type="transmembrane region" description="Helical" evidence="1">
    <location>
        <begin position="130"/>
        <end position="148"/>
    </location>
</feature>
<feature type="transmembrane region" description="Helical" evidence="1">
    <location>
        <begin position="64"/>
        <end position="87"/>
    </location>
</feature>
<dbReference type="InterPro" id="IPR007349">
    <property type="entry name" value="DUF418"/>
</dbReference>
<sequence length="403" mass="42624">MAGLPAAGGLMSPSTSVSARRLPGVDALRGLALLGILMVNSTQIMDPYASEGVREPGAAFVDSFAMWLVTALATTKFYLLFSFLFGYSFTLQMASADRENANFTPRFLRRSLGLLSLGLVHAVLLYNGDILMTYGLLGLVLLCARRITPATAVKTAAWIYGIFGVVLTCLGALAAFDPHGSGVDRGKIAEAVSAYRGDAGTVLQANLDRFPDAVLGVLIMAPGVLAAFLLGLAAGKRALLARDGTSRSQLIRCATVGLLIGGPGAFFFASASLGPLGERWQYLGLGVGILTAPALTCAYACLLLLLLRSSRGDGIRQWLAPAGRLALTNYLTQSVILTVLATAYGFSLYGRMGTAALMVLVCAVYGLQLAISTAWSRRFRHGPAEWLLRTVTLAGPPRRRADR</sequence>